<dbReference type="EMBL" id="CBXI010000023">
    <property type="protein sequence ID" value="CDL91406.1"/>
    <property type="molecule type" value="Genomic_DNA"/>
</dbReference>
<dbReference type="AlphaFoldDB" id="W6N577"/>
<dbReference type="SUPFAM" id="SSF53187">
    <property type="entry name" value="Zn-dependent exopeptidases"/>
    <property type="match status" value="1"/>
</dbReference>
<name>W6N577_CLOTY</name>
<dbReference type="Gene3D" id="3.40.630.10">
    <property type="entry name" value="Zn peptidases"/>
    <property type="match status" value="1"/>
</dbReference>
<reference evidence="1 2" key="1">
    <citation type="journal article" date="2015" name="Genome Announc.">
        <title>Draft Genome Sequence of Clostridium tyrobutyricum Strain DIVETGP, Isolated from Cow's Milk for Grana Padano Production.</title>
        <authorList>
            <person name="Soggiu A."/>
            <person name="Piras C."/>
            <person name="Gaiarsa S."/>
            <person name="Sassera D."/>
            <person name="Roncada P."/>
            <person name="Bendixen E."/>
            <person name="Brasca M."/>
            <person name="Bonizzi L."/>
        </authorList>
    </citation>
    <scope>NUCLEOTIDE SEQUENCE [LARGE SCALE GENOMIC DNA]</scope>
    <source>
        <strain evidence="1 2">DIVETGP</strain>
    </source>
</reference>
<keyword evidence="2" id="KW-1185">Reference proteome</keyword>
<comment type="caution">
    <text evidence="1">The sequence shown here is derived from an EMBL/GenBank/DDBJ whole genome shotgun (WGS) entry which is preliminary data.</text>
</comment>
<evidence type="ECO:0000313" key="1">
    <source>
        <dbReference type="EMBL" id="CDL91406.1"/>
    </source>
</evidence>
<proteinExistence type="predicted"/>
<gene>
    <name evidence="1" type="ORF">CTDIVETGP_1476</name>
</gene>
<dbReference type="InterPro" id="IPR050072">
    <property type="entry name" value="Peptidase_M20A"/>
</dbReference>
<sequence length="552" mass="63426">MNNLLSNLAQEIEKLTLELVNIPSINGSEGERNVSNKIYEYIKNIEYFKKHGQYCFQVPLIKDPYGRMNVFALLRGEKKPSNKTIILHGHMDTVGVDDFGSLSELAFYPDKLEEKLKELDLPEEVKKDLNSGDWIFGRGAADMKSGVAVHLAVLKELSENVENFSGNILFMSNPVEENQHTGVIESLDILNDLKRKYGLDYKLAINNDYICPLYPGDNKKYVYTGAVGKILPSFYIAGQETHVGQCFEGLNPNQIASELIKDINLNTGLCDGYKGEYTLPPSVLKYEDLKKNYNVQTPFAAFTYFNYFIHDASINEIIEKLKIISKESFDKVILNVNDNYKKFCKIANQKYEPLPWKTNVMTYSELYKKVKSKYGHKLDDEINGLSKTLLDQGMDIREVCLNVVDKLWKMNREKKPAIVLFFAPPYCPHNTLKDENEFENNIIEKIKKCVNTVGKENNEDFEVLQFFPSLSDSSYLKIDDDLNSIENLKNNLPNWAEIYNIPVNEMKKLNIPAINYGCYGKDAHKWTERVYKPYSFNTLPKLISSTVYEFLK</sequence>
<dbReference type="GeneID" id="29420790"/>
<dbReference type="Proteomes" id="UP000019482">
    <property type="component" value="Unassembled WGS sequence"/>
</dbReference>
<dbReference type="PIRSF" id="PIRSF010386">
    <property type="entry name" value="RocB"/>
    <property type="match status" value="1"/>
</dbReference>
<dbReference type="GO" id="GO:0016787">
    <property type="term" value="F:hydrolase activity"/>
    <property type="evidence" value="ECO:0007669"/>
    <property type="project" value="InterPro"/>
</dbReference>
<dbReference type="InterPro" id="IPR002933">
    <property type="entry name" value="Peptidase_M20"/>
</dbReference>
<evidence type="ECO:0000313" key="2">
    <source>
        <dbReference type="Proteomes" id="UP000019482"/>
    </source>
</evidence>
<dbReference type="Pfam" id="PF01546">
    <property type="entry name" value="Peptidase_M20"/>
    <property type="match status" value="1"/>
</dbReference>
<dbReference type="OrthoDB" id="9815360at2"/>
<dbReference type="RefSeq" id="WP_017895949.1">
    <property type="nucleotide sequence ID" value="NZ_CBXI010000023.1"/>
</dbReference>
<accession>W6N577</accession>
<dbReference type="PANTHER" id="PTHR43808">
    <property type="entry name" value="ACETYLORNITHINE DEACETYLASE"/>
    <property type="match status" value="1"/>
</dbReference>
<protein>
    <submittedName>
        <fullName evidence="1">Arginine utilization protein RocB</fullName>
    </submittedName>
</protein>
<organism evidence="1 2">
    <name type="scientific">Clostridium tyrobutyricum DIVETGP</name>
    <dbReference type="NCBI Taxonomy" id="1408889"/>
    <lineage>
        <taxon>Bacteria</taxon>
        <taxon>Bacillati</taxon>
        <taxon>Bacillota</taxon>
        <taxon>Clostridia</taxon>
        <taxon>Eubacteriales</taxon>
        <taxon>Clostridiaceae</taxon>
        <taxon>Clostridium</taxon>
    </lineage>
</organism>
<dbReference type="InterPro" id="IPR012166">
    <property type="entry name" value="Uncharacterised_RocB"/>
</dbReference>
<dbReference type="PANTHER" id="PTHR43808:SF27">
    <property type="entry name" value="PROTEIN ROCB"/>
    <property type="match status" value="1"/>
</dbReference>